<dbReference type="SUPFAM" id="SSF103473">
    <property type="entry name" value="MFS general substrate transporter"/>
    <property type="match status" value="1"/>
</dbReference>
<gene>
    <name evidence="3" type="primary">yqgE</name>
    <name evidence="3" type="ORF">GCM10010916_27110</name>
</gene>
<dbReference type="RefSeq" id="WP_188531588.1">
    <property type="nucleotide sequence ID" value="NZ_BMGR01000008.1"/>
</dbReference>
<name>A0A917D532_9BACL</name>
<reference evidence="3" key="2">
    <citation type="submission" date="2020-09" db="EMBL/GenBank/DDBJ databases">
        <authorList>
            <person name="Sun Q."/>
            <person name="Zhou Y."/>
        </authorList>
    </citation>
    <scope>NUCLEOTIDE SEQUENCE</scope>
    <source>
        <strain evidence="3">CGMCC 1.12987</strain>
    </source>
</reference>
<dbReference type="GO" id="GO:0022857">
    <property type="term" value="F:transmembrane transporter activity"/>
    <property type="evidence" value="ECO:0007669"/>
    <property type="project" value="InterPro"/>
</dbReference>
<feature type="transmembrane region" description="Helical" evidence="2">
    <location>
        <begin position="231"/>
        <end position="256"/>
    </location>
</feature>
<protein>
    <recommendedName>
        <fullName evidence="5">MFS transporter</fullName>
    </recommendedName>
</protein>
<feature type="transmembrane region" description="Helical" evidence="2">
    <location>
        <begin position="115"/>
        <end position="139"/>
    </location>
</feature>
<evidence type="ECO:0000313" key="3">
    <source>
        <dbReference type="EMBL" id="GGG08870.1"/>
    </source>
</evidence>
<comment type="subcellular location">
    <subcellularLocation>
        <location evidence="1">Cell membrane</location>
        <topology evidence="1">Multi-pass membrane protein</topology>
    </subcellularLocation>
</comment>
<feature type="transmembrane region" description="Helical" evidence="2">
    <location>
        <begin position="151"/>
        <end position="173"/>
    </location>
</feature>
<dbReference type="EMBL" id="BMGR01000008">
    <property type="protein sequence ID" value="GGG08870.1"/>
    <property type="molecule type" value="Genomic_DNA"/>
</dbReference>
<comment type="caution">
    <text evidence="3">The sequence shown here is derived from an EMBL/GenBank/DDBJ whole genome shotgun (WGS) entry which is preliminary data.</text>
</comment>
<dbReference type="PANTHER" id="PTHR23526:SF2">
    <property type="entry name" value="MAJOR FACILITATOR SUPERFAMILY (MFS) PROFILE DOMAIN-CONTAINING PROTEIN"/>
    <property type="match status" value="1"/>
</dbReference>
<feature type="transmembrane region" description="Helical" evidence="2">
    <location>
        <begin position="362"/>
        <end position="379"/>
    </location>
</feature>
<feature type="transmembrane region" description="Helical" evidence="2">
    <location>
        <begin position="321"/>
        <end position="341"/>
    </location>
</feature>
<evidence type="ECO:0008006" key="5">
    <source>
        <dbReference type="Google" id="ProtNLM"/>
    </source>
</evidence>
<keyword evidence="2" id="KW-1133">Transmembrane helix</keyword>
<feature type="transmembrane region" description="Helical" evidence="2">
    <location>
        <begin position="293"/>
        <end position="315"/>
    </location>
</feature>
<proteinExistence type="predicted"/>
<dbReference type="GO" id="GO:0005886">
    <property type="term" value="C:plasma membrane"/>
    <property type="evidence" value="ECO:0007669"/>
    <property type="project" value="UniProtKB-SubCell"/>
</dbReference>
<dbReference type="InterPro" id="IPR011701">
    <property type="entry name" value="MFS"/>
</dbReference>
<feature type="transmembrane region" description="Helical" evidence="2">
    <location>
        <begin position="62"/>
        <end position="82"/>
    </location>
</feature>
<dbReference type="PANTHER" id="PTHR23526">
    <property type="entry name" value="INTEGRAL MEMBRANE TRANSPORT PROTEIN-RELATED"/>
    <property type="match status" value="1"/>
</dbReference>
<organism evidence="3 4">
    <name type="scientific">Paenibacillus abyssi</name>
    <dbReference type="NCBI Taxonomy" id="1340531"/>
    <lineage>
        <taxon>Bacteria</taxon>
        <taxon>Bacillati</taxon>
        <taxon>Bacillota</taxon>
        <taxon>Bacilli</taxon>
        <taxon>Bacillales</taxon>
        <taxon>Paenibacillaceae</taxon>
        <taxon>Paenibacillus</taxon>
    </lineage>
</organism>
<accession>A0A917D532</accession>
<reference evidence="3" key="1">
    <citation type="journal article" date="2014" name="Int. J. Syst. Evol. Microbiol.">
        <title>Complete genome sequence of Corynebacterium casei LMG S-19264T (=DSM 44701T), isolated from a smear-ripened cheese.</title>
        <authorList>
            <consortium name="US DOE Joint Genome Institute (JGI-PGF)"/>
            <person name="Walter F."/>
            <person name="Albersmeier A."/>
            <person name="Kalinowski J."/>
            <person name="Ruckert C."/>
        </authorList>
    </citation>
    <scope>NUCLEOTIDE SEQUENCE</scope>
    <source>
        <strain evidence="3">CGMCC 1.12987</strain>
    </source>
</reference>
<feature type="transmembrane region" description="Helical" evidence="2">
    <location>
        <begin position="21"/>
        <end position="50"/>
    </location>
</feature>
<dbReference type="CDD" id="cd06174">
    <property type="entry name" value="MFS"/>
    <property type="match status" value="1"/>
</dbReference>
<dbReference type="InterPro" id="IPR052528">
    <property type="entry name" value="Sugar_transport-like"/>
</dbReference>
<evidence type="ECO:0000256" key="1">
    <source>
        <dbReference type="ARBA" id="ARBA00004651"/>
    </source>
</evidence>
<keyword evidence="4" id="KW-1185">Reference proteome</keyword>
<keyword evidence="2" id="KW-0472">Membrane</keyword>
<keyword evidence="2" id="KW-0812">Transmembrane</keyword>
<feature type="transmembrane region" description="Helical" evidence="2">
    <location>
        <begin position="385"/>
        <end position="405"/>
    </location>
</feature>
<evidence type="ECO:0000256" key="2">
    <source>
        <dbReference type="SAM" id="Phobius"/>
    </source>
</evidence>
<dbReference type="AlphaFoldDB" id="A0A917D532"/>
<feature type="transmembrane region" description="Helical" evidence="2">
    <location>
        <begin position="89"/>
        <end position="109"/>
    </location>
</feature>
<dbReference type="InterPro" id="IPR036259">
    <property type="entry name" value="MFS_trans_sf"/>
</dbReference>
<feature type="transmembrane region" description="Helical" evidence="2">
    <location>
        <begin position="179"/>
        <end position="201"/>
    </location>
</feature>
<evidence type="ECO:0000313" key="4">
    <source>
        <dbReference type="Proteomes" id="UP000644756"/>
    </source>
</evidence>
<sequence>MGLSARWSWLRGTPVPPERRLSGEAVISLVIHGCFQFGASMSALFLNLYLWRLTEDLWVNGMYNAIVYFITPFAFALGGWIAKKKDRMLTYRLGIVLIALFYLVVILSQERVAEHFIAFAIFSGLAQGFYWMGYLVLMYDVSSDTNRIRFLAINMMVFNAAGLAGPALAGYVISLNEGLQGYMITFTIAFIMFLVASFISFRIPMVNSHHKAYYLKFVGLLMRRNHLWVKALIGFFVLGLLQGIMLFLPNILLFQTVGREDWVGYFGVMFAFLTVGTGYMISRKAKEQYARSYVLTSSVGVICGASVLMLDIRLWTVVTFMVVYSLCNPLTVNTLTSYYYRIMGELPLKGQLRIESVVMREVFLNAGRVLSILLLLVLAQDLESAKIPFVLFAAALIQLNLVWLIKR</sequence>
<feature type="transmembrane region" description="Helical" evidence="2">
    <location>
        <begin position="262"/>
        <end position="281"/>
    </location>
</feature>
<dbReference type="Pfam" id="PF07690">
    <property type="entry name" value="MFS_1"/>
    <property type="match status" value="1"/>
</dbReference>
<dbReference type="Gene3D" id="1.20.1250.20">
    <property type="entry name" value="MFS general substrate transporter like domains"/>
    <property type="match status" value="1"/>
</dbReference>
<dbReference type="Proteomes" id="UP000644756">
    <property type="component" value="Unassembled WGS sequence"/>
</dbReference>